<feature type="compositionally biased region" description="Polar residues" evidence="9">
    <location>
        <begin position="1557"/>
        <end position="1568"/>
    </location>
</feature>
<feature type="region of interest" description="Disordered" evidence="9">
    <location>
        <begin position="911"/>
        <end position="931"/>
    </location>
</feature>
<feature type="compositionally biased region" description="Basic and acidic residues" evidence="9">
    <location>
        <begin position="3322"/>
        <end position="3335"/>
    </location>
</feature>
<dbReference type="InterPro" id="IPR047541">
    <property type="entry name" value="RNF31_RBR_mRING-HC-like"/>
</dbReference>
<feature type="compositionally biased region" description="Polar residues" evidence="9">
    <location>
        <begin position="949"/>
        <end position="965"/>
    </location>
</feature>
<feature type="region of interest" description="Disordered" evidence="9">
    <location>
        <begin position="948"/>
        <end position="1026"/>
    </location>
</feature>
<keyword evidence="7" id="KW-0862">Zinc</keyword>
<feature type="region of interest" description="Disordered" evidence="9">
    <location>
        <begin position="206"/>
        <end position="239"/>
    </location>
</feature>
<feature type="domain" description="RING-type" evidence="12">
    <location>
        <begin position="3387"/>
        <end position="3623"/>
    </location>
</feature>
<dbReference type="InterPro" id="IPR032065">
    <property type="entry name" value="RNF31-UBA"/>
</dbReference>
<feature type="compositionally biased region" description="Polar residues" evidence="9">
    <location>
        <begin position="911"/>
        <end position="923"/>
    </location>
</feature>
<dbReference type="GO" id="GO:0097039">
    <property type="term" value="P:protein linear polyubiquitination"/>
    <property type="evidence" value="ECO:0007669"/>
    <property type="project" value="TreeGrafter"/>
</dbReference>
<evidence type="ECO:0000313" key="14">
    <source>
        <dbReference type="Proteomes" id="UP000008237"/>
    </source>
</evidence>
<feature type="compositionally biased region" description="Basic and acidic residues" evidence="9">
    <location>
        <begin position="555"/>
        <end position="566"/>
    </location>
</feature>
<evidence type="ECO:0000256" key="4">
    <source>
        <dbReference type="ARBA" id="ARBA00022737"/>
    </source>
</evidence>
<gene>
    <name evidence="13" type="ORF">EAI_02977</name>
</gene>
<feature type="region of interest" description="Disordered" evidence="9">
    <location>
        <begin position="131"/>
        <end position="192"/>
    </location>
</feature>
<dbReference type="InterPro" id="IPR047543">
    <property type="entry name" value="Bbox1_RNF31-like"/>
</dbReference>
<feature type="compositionally biased region" description="Basic residues" evidence="9">
    <location>
        <begin position="2564"/>
        <end position="2586"/>
    </location>
</feature>
<sequence>NPGAEKWRPMAISNPSTKLRMARSMPHWVMAQQQQREGEQHQFRPPTPPKAPPPSLSGDCGDPDYEIIEFPTRPQAQRPSTTTTSTTTTTTMTTTHSQPYVGKCALCGTENVFARCDTCNANYCEACDDMNHKHPKRKHHVRRRILTDNASRSSRPPLPPKGENLTSPPVPPPRRNRKTTQAKSALTKGSANLPLLDKVGSLKRNFPNAKPLSTIPDSSSRVSKSTNTLNAVSTDTTGSVTDKMTTLQERYRKYQEAMKAQDANRRRHPLSDTSRDTLGGRPLSVGSPKPAPQLPPPPPPRTMIQSASVCDLSAAHMWNPGMHQAQSVAHLGPGGIPMWYPPMNSWDMSMRGSTMSLHHPSMWGYHMGYPPAQMLPSQHYPGSLSRPHSPARSVKSSRRSKAASPSPSLKSRKSFASRSRSRISPGSPSDASSEDSDESDIDDRLSRGSRSRRGSVPRSIRQRSYHDDDGARSLLSRNRRERLMSEERLTSADDQWSESASSKRYPTSSSSRKHDEFNKNNTIASERRYNYDNRSAPKDPRLDRVQNATYRDRRRSTDEESSDRKVNAPGRARMTNSPDDRFERTENISKRASSLRRDVHTLDDLERSSARRDSHRSSFDSDVQAAKTPSREVTSPKRTAMERARLLEAQSPQRGLTSDDRKDEIESRFAKKEQQSRDASRDREVFANRDSSQRGEVSEDLDRISAKRSSRRSSLESDNQSLKKTVKETSTGKKRDEARDSQSKTISDPRVTERQRSIEKDQRARDSSRTGDAQQKRQSSADTKRQEMRRSQSQEDAKATKTTDARVTKATSPIESASPRKVAVNEAASPMEIPKEEWACEHCTFINKINDRVCVVCCKTKSSALPPSKPDDDLQVAVEPVVLRAQAKSNEPNGAGDPAADLEKRTNLLKISNSEESGDSGSIKNKDAIVPDDETPIENLESCTIEAAASQTEHASRSTATTSPAMENKSSEAPSSELLSSSAADTSKADLNRNSSPHRENVRGQVVKSHSVSTGTSPPPQNISTQTYEYLPVRGPLGRSASVATSKSYLYYDDSDGEEQSGFANSPDLYPQAFQEQAYLQQLMSGPTREQRTRRNSVESTHLYYRSREPSQPRYTEAASTSGQQGVSTLTRQGLEVVELLRDAERQGFTTDDVQVALAQGAANPLDWLRTQWPHLVETVQVLVAAQGKELKENTVGVLSPAEAKEALRSVKGDVWNAVATAIRRRQRKCEQIMAKGSFALADVVKALDNNAGVEDATLLELQRNQLKPFLMRIWGPPVGVENDEAAPHEDAAGAVGGGAGLPVEQIPNVSDTEARKQVMSPIVDHFVALQADFQKQLAALRELADNWRHEKDPSYKLGSKSDSLYDHSDDGSTVLIDTNLVPRAVQALDVAETSGLVARQRQATVDTREDAARPSNVTRSSADDLDRVGDTASISTELPAKMTVDDLANATATANAPASKESATESRAAGRPVTRNDEVGRERTIEKIAESPTEQDETVAPVTETDLPELDDRPSENDSVANGAKRTARLLEAAEMKTHVIGTAALSINEIAAKSTANGVTSHSPSALPTEERERSLSANNAGVEASSTSAETSALDATNTEPGRSSPRRETRSTAELRNIAGQSTTEANNEALVEVGKTADSSEEALGTSARDSSAPERADISKSRTSSTADAANHQTEKHRDASSEEGPPATVDSDRQISRFTSGRNEDSSRVAAMEALMSAMKSLPVHFLTPFVAAMQMLSPRKSATEEGDVEEVTSDVELMNQLNTLRSMRAAAEEPSRASATATAGNADIIPTGLTGSGEEEHRRDEPASLASETDGAQPRKVLAGGKETATRSKTPDFRLLARSRSSVPDIREQHQDVRSVCTDSSELDASRTNVATSESPLPDPVGSRPTLTDGDVPGDEPSATNQAETPASRGAKKLTVEASRTDAVAREVQTREGSRETVDVKTARSDDRETSESLGASPKHAEPAIARKPLALAIILHDTLTDVSSSSSSPSPSPSSSSSSSSSSSPSSKEAKDTSVARNDKLAADNADNAVIEPLEVKDDSSRNETSPPAAVASLPHPEELSPLVGREQSITAERSVARRRVPGADRPTDPCALITNATNELPASARDIDAGILDRTVDVESTTADRSDARASVPKNALHVSEKVEQTISVTYRVAAGDDRNGSTSGENVPFGRNAADNLSIVQSQINESVPPIPIDPHAPVAMNWSNLCDQKEAIATSNSAADARSSAGAAQDDHPAGQRAITLAIDRPAGPQKTIPPSRPGDRAAGVIVHVSETSEDSETAATEILGSSEADSLDHRESSDPSNVEELAGSAVSNVEANNREFTDTNNNNGLPRGCVASAAAADSSGSVSHSIGRVGKLDLGNEVSQRAPDHGRGDARAASPPARRSILQALKENLNVFFASHSDGRNTVAMTVNEQSSSPPSTPPVAASIGEVTSGTADTFEIKISESAVITVNDCAPIGDIANVAERRREAASIGDIDAIDVSARAENVAPSPSPSPPEKRVSAVAACNEPSELPSKLPSNDSTPAEEDRADLRSSQGRKNAIARPVVKPRSRSPVKKVVRRRSPVKTARRSGGTPWRNSAGISTSPNSTTVTRARETASEIAEKSSLSQRTTRNGEPRMKPSRPACIAHDKADIKDKSSLASDKPIKRPLVSSSVRKSAGGVKPSDRKKPSALGTEKTSMTTVNGTNPEPQGKPLVARKDNDDRSETHKSERVTVQRNGDARDEKSGKSRTKTKTETPGKRAVKKIALHEAEAKTSRNDGTPVDAAPTQGKTEGNSRSKATSPSKIPVLMCRKTSQQTGQTGQTPLLRAPPQNLRDTSVLKSVSTKLPVPSQVTSRLTLKIQSKTLSPSAALSASDGIKSSTVRASPIEESTEDARNRQIPKEICTEEGGEKQQAVEEAAAQPTDSESKLNENSRGAEWTRNDPSANLGERTEVVEDAIGESSDPLTSDSEYSEEDEDTGTARYISDRNSEYSSVEEFTDAELLLEKTLSEIRSEISEDDEEEEGERDEEEDEERRSESEGSEDITYSYETESHDPSRESSVSSAGLADKQRRIDSSDLEDSAEEDRYEELPSESEETSEQLQVSNKQLETKEETVNDAPCGKADDPLPSKTLFRVSHEADSDIEVRTAEGEVSKPELSTESTVPLADSIQSQATGKEMDEKTLPVPEDLELTDSNTPTTGPKLERLEGDVQPLETSSKESETKPEGKAEREPQRSAPAMGQNGAAKLSRVASEKRAKIISRRASTGSRGLKSETDDSPKGPNRAGAPRKRFSLVASCIRRFEGEESAERARDSKGNSKVARRQMWRDDTRGSPKTERERIARRLLAEGRAANYDEAEVAASLLALKFGDAEALQAAKECSSVESALAFLQQECELCTGRFAMSQMVSMLKCVHRCCNECAKNYFTIQISDRNITDAVCPYCKEPNLKDASEDEVLEYFSNLDIQLKALLDPPIHELFQRKLRDRTLMQDPNFKWCIQCSSGFYADPDHKRLICPDCRSVTCAFCRRPWEKQHEGISCERFAVWKDENDPDNQAAGLAKHLADNGIDCPKCRFRYSLSRGGCMHFTCSQCKYEFCCGCGMAFMMGAKCPVSPYCAKLGLHAHHPRNCLFYLRDKEPAQLQQLLRENGVDYDIEGPAGERKCKVQLQKETPTGVVDAVCNSDIVEGHAGLCRIHYVEYLVRKIRMTRLEPLPLLNMDDLETCVRRAGLKLPANWYGRDPEHYKNDLVEHYIEYLAGLVLKSRLDPVTIFDLNDAKQELRRRGKVPPAKDQEMSERDYLEACIQVVKREIPLE</sequence>
<feature type="compositionally biased region" description="Basic and acidic residues" evidence="9">
    <location>
        <begin position="2764"/>
        <end position="2774"/>
    </location>
</feature>
<dbReference type="SMART" id="SM00647">
    <property type="entry name" value="IBR"/>
    <property type="match status" value="1"/>
</dbReference>
<feature type="compositionally biased region" description="Basic and acidic residues" evidence="9">
    <location>
        <begin position="2714"/>
        <end position="2756"/>
    </location>
</feature>
<evidence type="ECO:0000256" key="2">
    <source>
        <dbReference type="ARBA" id="ARBA00022679"/>
    </source>
</evidence>
<dbReference type="PANTHER" id="PTHR16004:SF2">
    <property type="entry name" value="E3 UBIQUITIN-PROTEIN LIGASE LUBEL"/>
    <property type="match status" value="1"/>
</dbReference>
<feature type="compositionally biased region" description="Acidic residues" evidence="9">
    <location>
        <begin position="3014"/>
        <end position="3030"/>
    </location>
</feature>
<feature type="compositionally biased region" description="Basic and acidic residues" evidence="9">
    <location>
        <begin position="1931"/>
        <end position="1963"/>
    </location>
</feature>
<dbReference type="Pfam" id="PF16678">
    <property type="entry name" value="UBA_HOIP"/>
    <property type="match status" value="1"/>
</dbReference>
<evidence type="ECO:0000256" key="7">
    <source>
        <dbReference type="ARBA" id="ARBA00022833"/>
    </source>
</evidence>
<keyword evidence="4" id="KW-0677">Repeat</keyword>
<dbReference type="InterPro" id="IPR026254">
    <property type="entry name" value="RNF31-like"/>
</dbReference>
<feature type="domain" description="RING-type" evidence="10">
    <location>
        <begin position="3391"/>
        <end position="3440"/>
    </location>
</feature>
<feature type="region of interest" description="Disordered" evidence="9">
    <location>
        <begin position="27"/>
        <end position="95"/>
    </location>
</feature>
<dbReference type="GO" id="GO:0071797">
    <property type="term" value="C:LUBAC complex"/>
    <property type="evidence" value="ECO:0007669"/>
    <property type="project" value="InterPro"/>
</dbReference>
<feature type="compositionally biased region" description="Polar residues" evidence="9">
    <location>
        <begin position="1667"/>
        <end position="1678"/>
    </location>
</feature>
<dbReference type="SUPFAM" id="SSF57850">
    <property type="entry name" value="RING/U-box"/>
    <property type="match status" value="3"/>
</dbReference>
<dbReference type="GO" id="GO:0061630">
    <property type="term" value="F:ubiquitin protein ligase activity"/>
    <property type="evidence" value="ECO:0007669"/>
    <property type="project" value="TreeGrafter"/>
</dbReference>
<dbReference type="InterPro" id="IPR044066">
    <property type="entry name" value="TRIAD_supradom"/>
</dbReference>
<keyword evidence="6" id="KW-0833">Ubl conjugation pathway</keyword>
<dbReference type="CDD" id="cd16631">
    <property type="entry name" value="mRING-HC-C4C4_RBR_HOIP"/>
    <property type="match status" value="1"/>
</dbReference>
<dbReference type="CDD" id="cd20337">
    <property type="entry name" value="BRcat_RBR_HOIP"/>
    <property type="match status" value="1"/>
</dbReference>
<feature type="compositionally biased region" description="Basic residues" evidence="9">
    <location>
        <begin position="447"/>
        <end position="463"/>
    </location>
</feature>
<dbReference type="InterPro" id="IPR002867">
    <property type="entry name" value="IBR_dom"/>
</dbReference>
<feature type="compositionally biased region" description="Low complexity" evidence="9">
    <location>
        <begin position="499"/>
        <end position="510"/>
    </location>
</feature>
<evidence type="ECO:0000256" key="6">
    <source>
        <dbReference type="ARBA" id="ARBA00022786"/>
    </source>
</evidence>
<feature type="compositionally biased region" description="Basic and acidic residues" evidence="9">
    <location>
        <begin position="782"/>
        <end position="807"/>
    </location>
</feature>
<protein>
    <submittedName>
        <fullName evidence="13">RING finger protein 31</fullName>
    </submittedName>
</protein>
<feature type="domain" description="RanBP2-type" evidence="11">
    <location>
        <begin position="834"/>
        <end position="863"/>
    </location>
</feature>
<keyword evidence="3" id="KW-0479">Metal-binding</keyword>
<feature type="compositionally biased region" description="Basic and acidic residues" evidence="9">
    <location>
        <begin position="525"/>
        <end position="544"/>
    </location>
</feature>
<feature type="region of interest" description="Disordered" evidence="9">
    <location>
        <begin position="1794"/>
        <end position="1977"/>
    </location>
</feature>
<organism evidence="14">
    <name type="scientific">Harpegnathos saltator</name>
    <name type="common">Jerdon's jumping ant</name>
    <dbReference type="NCBI Taxonomy" id="610380"/>
    <lineage>
        <taxon>Eukaryota</taxon>
        <taxon>Metazoa</taxon>
        <taxon>Ecdysozoa</taxon>
        <taxon>Arthropoda</taxon>
        <taxon>Hexapoda</taxon>
        <taxon>Insecta</taxon>
        <taxon>Pterygota</taxon>
        <taxon>Neoptera</taxon>
        <taxon>Endopterygota</taxon>
        <taxon>Hymenoptera</taxon>
        <taxon>Apocrita</taxon>
        <taxon>Aculeata</taxon>
        <taxon>Formicoidea</taxon>
        <taxon>Formicidae</taxon>
        <taxon>Ponerinae</taxon>
        <taxon>Ponerini</taxon>
        <taxon>Harpegnathos</taxon>
    </lineage>
</organism>
<feature type="compositionally biased region" description="Polar residues" evidence="9">
    <location>
        <begin position="2593"/>
        <end position="2609"/>
    </location>
</feature>
<dbReference type="OMA" id="AGERKCK"/>
<evidence type="ECO:0000256" key="1">
    <source>
        <dbReference type="ARBA" id="ARBA00008278"/>
    </source>
</evidence>
<evidence type="ECO:0000259" key="10">
    <source>
        <dbReference type="PROSITE" id="PS50089"/>
    </source>
</evidence>
<feature type="compositionally biased region" description="Basic and acidic residues" evidence="9">
    <location>
        <begin position="657"/>
        <end position="705"/>
    </location>
</feature>
<dbReference type="CDD" id="cd20351">
    <property type="entry name" value="Rcat_RBR_HOIP"/>
    <property type="match status" value="1"/>
</dbReference>
<feature type="compositionally biased region" description="Polar residues" evidence="9">
    <location>
        <begin position="2786"/>
        <end position="2801"/>
    </location>
</feature>
<feature type="compositionally biased region" description="Pro residues" evidence="9">
    <location>
        <begin position="289"/>
        <end position="301"/>
    </location>
</feature>
<dbReference type="InterPro" id="IPR041031">
    <property type="entry name" value="RNF31_C"/>
</dbReference>
<feature type="compositionally biased region" description="Polar residues" evidence="9">
    <location>
        <begin position="1118"/>
        <end position="1127"/>
    </location>
</feature>
<feature type="compositionally biased region" description="Acidic residues" evidence="9">
    <location>
        <begin position="3074"/>
        <end position="3096"/>
    </location>
</feature>
<feature type="compositionally biased region" description="Basic and acidic residues" evidence="9">
    <location>
        <begin position="3214"/>
        <end position="3231"/>
    </location>
</feature>
<dbReference type="STRING" id="610380.E2BUD1"/>
<evidence type="ECO:0000259" key="12">
    <source>
        <dbReference type="PROSITE" id="PS51873"/>
    </source>
</evidence>
<dbReference type="GO" id="GO:0036435">
    <property type="term" value="F:K48-linked polyubiquitin modification-dependent protein binding"/>
    <property type="evidence" value="ECO:0007669"/>
    <property type="project" value="TreeGrafter"/>
</dbReference>
<feature type="region of interest" description="Disordered" evidence="9">
    <location>
        <begin position="2357"/>
        <end position="2397"/>
    </location>
</feature>
<dbReference type="InterPro" id="IPR001841">
    <property type="entry name" value="Znf_RING"/>
</dbReference>
<feature type="compositionally biased region" description="Basic and acidic residues" evidence="9">
    <location>
        <begin position="3001"/>
        <end position="3013"/>
    </location>
</feature>
<dbReference type="OrthoDB" id="9978677at2759"/>
<feature type="compositionally biased region" description="Basic and acidic residues" evidence="9">
    <location>
        <begin position="1475"/>
        <end position="1490"/>
    </location>
</feature>
<feature type="region of interest" description="Disordered" evidence="9">
    <location>
        <begin position="2502"/>
        <end position="2833"/>
    </location>
</feature>
<dbReference type="Gene3D" id="6.10.140.1100">
    <property type="match status" value="1"/>
</dbReference>
<feature type="compositionally biased region" description="Low complexity" evidence="9">
    <location>
        <begin position="2811"/>
        <end position="2821"/>
    </location>
</feature>
<feature type="compositionally biased region" description="Basic and acidic residues" evidence="9">
    <location>
        <begin position="2645"/>
        <end position="2655"/>
    </location>
</feature>
<dbReference type="Proteomes" id="UP000008237">
    <property type="component" value="Unassembled WGS sequence"/>
</dbReference>
<feature type="compositionally biased region" description="Polar residues" evidence="9">
    <location>
        <begin position="2693"/>
        <end position="2706"/>
    </location>
</feature>
<feature type="compositionally biased region" description="Basic and acidic residues" evidence="9">
    <location>
        <begin position="578"/>
        <end position="619"/>
    </location>
</feature>
<evidence type="ECO:0000313" key="13">
    <source>
        <dbReference type="EMBL" id="EFN80715.1"/>
    </source>
</evidence>
<feature type="region of interest" description="Disordered" evidence="9">
    <location>
        <begin position="1107"/>
        <end position="1127"/>
    </location>
</feature>
<feature type="region of interest" description="Disordered" evidence="9">
    <location>
        <begin position="2230"/>
        <end position="2250"/>
    </location>
</feature>
<feature type="compositionally biased region" description="Low complexity" evidence="9">
    <location>
        <begin position="971"/>
        <end position="984"/>
    </location>
</feature>
<accession>E2BUD1</accession>
<dbReference type="Pfam" id="PF22191">
    <property type="entry name" value="IBR_1"/>
    <property type="match status" value="1"/>
</dbReference>
<feature type="compositionally biased region" description="Pro residues" evidence="9">
    <location>
        <begin position="45"/>
        <end position="55"/>
    </location>
</feature>
<dbReference type="FunCoup" id="E2BUD1">
    <property type="interactions" value="10"/>
</dbReference>
<dbReference type="Pfam" id="PF01485">
    <property type="entry name" value="IBR"/>
    <property type="match status" value="1"/>
</dbReference>
<dbReference type="Pfam" id="PF18091">
    <property type="entry name" value="E3_UbLigase_RBR"/>
    <property type="match status" value="2"/>
</dbReference>
<feature type="region of interest" description="Disordered" evidence="9">
    <location>
        <begin position="1557"/>
        <end position="1713"/>
    </location>
</feature>
<feature type="compositionally biased region" description="Polar residues" evidence="9">
    <location>
        <begin position="1878"/>
        <end position="1887"/>
    </location>
</feature>
<feature type="compositionally biased region" description="Low complexity" evidence="9">
    <location>
        <begin position="1586"/>
        <end position="1596"/>
    </location>
</feature>
<keyword evidence="5 8" id="KW-0863">Zinc-finger</keyword>
<feature type="compositionally biased region" description="Polar residues" evidence="9">
    <location>
        <begin position="770"/>
        <end position="781"/>
    </location>
</feature>
<feature type="compositionally biased region" description="Polar residues" evidence="9">
    <location>
        <begin position="181"/>
        <end position="190"/>
    </location>
</feature>
<feature type="compositionally biased region" description="Low complexity" evidence="9">
    <location>
        <begin position="2357"/>
        <end position="2366"/>
    </location>
</feature>
<dbReference type="Gene3D" id="3.30.40.10">
    <property type="entry name" value="Zinc/RING finger domain, C3HC4 (zinc finger)"/>
    <property type="match status" value="1"/>
</dbReference>
<feature type="compositionally biased region" description="Basic and acidic residues" evidence="9">
    <location>
        <begin position="2890"/>
        <end position="2912"/>
    </location>
</feature>
<dbReference type="InterPro" id="IPR047540">
    <property type="entry name" value="BRcat_RBR_RNF31-like"/>
</dbReference>
<dbReference type="PROSITE" id="PS50199">
    <property type="entry name" value="ZF_RANBP2_2"/>
    <property type="match status" value="1"/>
</dbReference>
<feature type="compositionally biased region" description="Low complexity" evidence="9">
    <location>
        <begin position="422"/>
        <end position="431"/>
    </location>
</feature>
<keyword evidence="2" id="KW-0808">Transferase</keyword>
<feature type="compositionally biased region" description="Low complexity" evidence="9">
    <location>
        <begin position="80"/>
        <end position="95"/>
    </location>
</feature>
<proteinExistence type="inferred from homology"/>
<dbReference type="CDD" id="cd19815">
    <property type="entry name" value="Bbox1_HOIP"/>
    <property type="match status" value="1"/>
</dbReference>
<feature type="compositionally biased region" description="Low complexity" evidence="9">
    <location>
        <begin position="1996"/>
        <end position="2020"/>
    </location>
</feature>
<dbReference type="InterPro" id="IPR013083">
    <property type="entry name" value="Znf_RING/FYVE/PHD"/>
</dbReference>
<dbReference type="InterPro" id="IPR047542">
    <property type="entry name" value="Rcat_RBR_RNF31-like"/>
</dbReference>
<feature type="region of interest" description="Disordered" evidence="9">
    <location>
        <begin position="1400"/>
        <end position="1430"/>
    </location>
</feature>
<feature type="compositionally biased region" description="Basic and acidic residues" evidence="9">
    <location>
        <begin position="3302"/>
        <end position="3313"/>
    </location>
</feature>
<feature type="region of interest" description="Disordered" evidence="9">
    <location>
        <begin position="2859"/>
        <end position="3287"/>
    </location>
</feature>
<feature type="compositionally biased region" description="Polar residues" evidence="9">
    <location>
        <begin position="1008"/>
        <end position="1026"/>
    </location>
</feature>
<feature type="compositionally biased region" description="Polar residues" evidence="9">
    <location>
        <begin position="2859"/>
        <end position="2881"/>
    </location>
</feature>
<evidence type="ECO:0000256" key="5">
    <source>
        <dbReference type="ARBA" id="ARBA00022771"/>
    </source>
</evidence>
<evidence type="ECO:0000256" key="3">
    <source>
        <dbReference type="ARBA" id="ARBA00022723"/>
    </source>
</evidence>
<comment type="similarity">
    <text evidence="1">Belongs to the RBR family.</text>
</comment>
<dbReference type="Gene3D" id="1.10.8.10">
    <property type="entry name" value="DNA helicase RuvA subunit, C-terminal domain"/>
    <property type="match status" value="1"/>
</dbReference>
<feature type="compositionally biased region" description="Basic residues" evidence="9">
    <location>
        <begin position="410"/>
        <end position="421"/>
    </location>
</feature>
<dbReference type="GO" id="GO:0008270">
    <property type="term" value="F:zinc ion binding"/>
    <property type="evidence" value="ECO:0007669"/>
    <property type="project" value="UniProtKB-KW"/>
</dbReference>
<feature type="compositionally biased region" description="Polar residues" evidence="9">
    <location>
        <begin position="3154"/>
        <end position="3172"/>
    </location>
</feature>
<feature type="compositionally biased region" description="Basic residues" evidence="9">
    <location>
        <begin position="133"/>
        <end position="144"/>
    </location>
</feature>
<name>E2BUD1_HARSA</name>
<feature type="compositionally biased region" description="Basic and acidic residues" evidence="9">
    <location>
        <begin position="2610"/>
        <end position="2620"/>
    </location>
</feature>
<reference evidence="13 14" key="1">
    <citation type="journal article" date="2010" name="Science">
        <title>Genomic comparison of the ants Camponotus floridanus and Harpegnathos saltator.</title>
        <authorList>
            <person name="Bonasio R."/>
            <person name="Zhang G."/>
            <person name="Ye C."/>
            <person name="Mutti N.S."/>
            <person name="Fang X."/>
            <person name="Qin N."/>
            <person name="Donahue G."/>
            <person name="Yang P."/>
            <person name="Li Q."/>
            <person name="Li C."/>
            <person name="Zhang P."/>
            <person name="Huang Z."/>
            <person name="Berger S.L."/>
            <person name="Reinberg D."/>
            <person name="Wang J."/>
            <person name="Liebig J."/>
        </authorList>
    </citation>
    <scope>NUCLEOTIDE SEQUENCE [LARGE SCALE GENOMIC DNA]</scope>
    <source>
        <strain evidence="13 14">R22 G/1</strain>
    </source>
</reference>
<evidence type="ECO:0000256" key="9">
    <source>
        <dbReference type="SAM" id="MobiDB-lite"/>
    </source>
</evidence>
<feature type="region of interest" description="Disordered" evidence="9">
    <location>
        <begin position="1993"/>
        <end position="2105"/>
    </location>
</feature>
<keyword evidence="14" id="KW-1185">Reference proteome</keyword>
<dbReference type="PROSITE" id="PS50089">
    <property type="entry name" value="ZF_RING_2"/>
    <property type="match status" value="1"/>
</dbReference>
<evidence type="ECO:0000259" key="11">
    <source>
        <dbReference type="PROSITE" id="PS50199"/>
    </source>
</evidence>
<feature type="region of interest" description="Disordered" evidence="9">
    <location>
        <begin position="3302"/>
        <end position="3335"/>
    </location>
</feature>
<dbReference type="EMBL" id="GL450630">
    <property type="protein sequence ID" value="EFN80715.1"/>
    <property type="molecule type" value="Genomic_DNA"/>
</dbReference>
<dbReference type="GO" id="GO:1990450">
    <property type="term" value="F:linear polyubiquitin binding"/>
    <property type="evidence" value="ECO:0007669"/>
    <property type="project" value="TreeGrafter"/>
</dbReference>
<feature type="compositionally biased region" description="Basic and acidic residues" evidence="9">
    <location>
        <begin position="1657"/>
        <end position="1666"/>
    </location>
</feature>
<dbReference type="InterPro" id="IPR001876">
    <property type="entry name" value="Znf_RanBP2"/>
</dbReference>
<dbReference type="PANTHER" id="PTHR16004">
    <property type="entry name" value="RING FINGER PROTEIN 31-RELATED"/>
    <property type="match status" value="1"/>
</dbReference>
<feature type="compositionally biased region" description="Basic and acidic residues" evidence="9">
    <location>
        <begin position="2021"/>
        <end position="2035"/>
    </location>
</feature>
<feature type="compositionally biased region" description="Acidic residues" evidence="9">
    <location>
        <begin position="432"/>
        <end position="441"/>
    </location>
</feature>
<feature type="non-terminal residue" evidence="13">
    <location>
        <position position="1"/>
    </location>
</feature>
<feature type="region of interest" description="Disordered" evidence="9">
    <location>
        <begin position="377"/>
        <end position="825"/>
    </location>
</feature>
<feature type="compositionally biased region" description="Polar residues" evidence="9">
    <location>
        <begin position="215"/>
        <end position="239"/>
    </location>
</feature>
<feature type="compositionally biased region" description="Basic and acidic residues" evidence="9">
    <location>
        <begin position="987"/>
        <end position="1002"/>
    </location>
</feature>
<feature type="compositionally biased region" description="Basic and acidic residues" evidence="9">
    <location>
        <begin position="750"/>
        <end position="769"/>
    </location>
</feature>
<feature type="compositionally biased region" description="Low complexity" evidence="9">
    <location>
        <begin position="2230"/>
        <end position="2244"/>
    </location>
</feature>
<evidence type="ECO:0000256" key="8">
    <source>
        <dbReference type="PROSITE-ProRule" id="PRU00322"/>
    </source>
</evidence>
<dbReference type="Gene3D" id="2.30.30.380">
    <property type="entry name" value="Zn-finger domain of Sec23/24"/>
    <property type="match status" value="1"/>
</dbReference>
<feature type="compositionally biased region" description="Basic and acidic residues" evidence="9">
    <location>
        <begin position="3133"/>
        <end position="3152"/>
    </location>
</feature>
<feature type="region of interest" description="Disordered" evidence="9">
    <location>
        <begin position="256"/>
        <end position="302"/>
    </location>
</feature>
<dbReference type="GO" id="GO:0070530">
    <property type="term" value="F:K63-linked polyubiquitin modification-dependent protein binding"/>
    <property type="evidence" value="ECO:0007669"/>
    <property type="project" value="TreeGrafter"/>
</dbReference>
<dbReference type="PROSITE" id="PS01358">
    <property type="entry name" value="ZF_RANBP2_1"/>
    <property type="match status" value="1"/>
</dbReference>
<feature type="compositionally biased region" description="Basic and acidic residues" evidence="9">
    <location>
        <begin position="481"/>
        <end position="491"/>
    </location>
</feature>
<feature type="compositionally biased region" description="Basic and acidic residues" evidence="9">
    <location>
        <begin position="725"/>
        <end position="742"/>
    </location>
</feature>
<dbReference type="InParanoid" id="E2BUD1"/>
<dbReference type="PROSITE" id="PS51873">
    <property type="entry name" value="TRIAD"/>
    <property type="match status" value="1"/>
</dbReference>
<feature type="region of interest" description="Disordered" evidence="9">
    <location>
        <begin position="1452"/>
        <end position="1524"/>
    </location>
</feature>